<name>A0ABR4M6D1_9EURO</name>
<dbReference type="GeneID" id="98147065"/>
<reference evidence="1 2" key="1">
    <citation type="submission" date="2024-07" db="EMBL/GenBank/DDBJ databases">
        <title>Section-level genome sequencing and comparative genomics of Aspergillus sections Usti and Cavernicolus.</title>
        <authorList>
            <consortium name="Lawrence Berkeley National Laboratory"/>
            <person name="Nybo J.L."/>
            <person name="Vesth T.C."/>
            <person name="Theobald S."/>
            <person name="Frisvad J.C."/>
            <person name="Larsen T.O."/>
            <person name="Kjaerboelling I."/>
            <person name="Rothschild-Mancinelli K."/>
            <person name="Lyhne E.K."/>
            <person name="Kogle M.E."/>
            <person name="Barry K."/>
            <person name="Clum A."/>
            <person name="Na H."/>
            <person name="Ledsgaard L."/>
            <person name="Lin J."/>
            <person name="Lipzen A."/>
            <person name="Kuo A."/>
            <person name="Riley R."/>
            <person name="Mondo S."/>
            <person name="Labutti K."/>
            <person name="Haridas S."/>
            <person name="Pangalinan J."/>
            <person name="Salamov A.A."/>
            <person name="Simmons B.A."/>
            <person name="Magnuson J.K."/>
            <person name="Chen J."/>
            <person name="Drula E."/>
            <person name="Henrissat B."/>
            <person name="Wiebenga A."/>
            <person name="Lubbers R.J."/>
            <person name="Gomes A.C."/>
            <person name="Macurrencykelacurrency M.R."/>
            <person name="Stajich J."/>
            <person name="Grigoriev I.V."/>
            <person name="Mortensen U.H."/>
            <person name="De Vries R.P."/>
            <person name="Baker S.E."/>
            <person name="Andersen M.R."/>
        </authorList>
    </citation>
    <scope>NUCLEOTIDE SEQUENCE [LARGE SCALE GENOMIC DNA]</scope>
    <source>
        <strain evidence="1 2">CBS 449.75</strain>
    </source>
</reference>
<dbReference type="Proteomes" id="UP001610432">
    <property type="component" value="Unassembled WGS sequence"/>
</dbReference>
<dbReference type="RefSeq" id="XP_070891119.1">
    <property type="nucleotide sequence ID" value="XM_071031993.1"/>
</dbReference>
<evidence type="ECO:0000313" key="1">
    <source>
        <dbReference type="EMBL" id="KAL2872140.1"/>
    </source>
</evidence>
<gene>
    <name evidence="1" type="ORF">BJX67DRAFT_376974</name>
</gene>
<sequence length="95" mass="10444">MKPVYDALVFAAGQDPNPLASWATEIDQVWARDPEVDGEDLLEPHVIATLILNHPPEPDLLRTELLIALGITHTRLGVFKQHEIAPVMLVSCVNG</sequence>
<comment type="caution">
    <text evidence="1">The sequence shown here is derived from an EMBL/GenBank/DDBJ whole genome shotgun (WGS) entry which is preliminary data.</text>
</comment>
<protein>
    <submittedName>
        <fullName evidence="1">Uncharacterized protein</fullName>
    </submittedName>
</protein>
<dbReference type="EMBL" id="JBFXLQ010000002">
    <property type="protein sequence ID" value="KAL2872140.1"/>
    <property type="molecule type" value="Genomic_DNA"/>
</dbReference>
<organism evidence="1 2">
    <name type="scientific">Aspergillus lucknowensis</name>
    <dbReference type="NCBI Taxonomy" id="176173"/>
    <lineage>
        <taxon>Eukaryota</taxon>
        <taxon>Fungi</taxon>
        <taxon>Dikarya</taxon>
        <taxon>Ascomycota</taxon>
        <taxon>Pezizomycotina</taxon>
        <taxon>Eurotiomycetes</taxon>
        <taxon>Eurotiomycetidae</taxon>
        <taxon>Eurotiales</taxon>
        <taxon>Aspergillaceae</taxon>
        <taxon>Aspergillus</taxon>
        <taxon>Aspergillus subgen. Nidulantes</taxon>
    </lineage>
</organism>
<keyword evidence="2" id="KW-1185">Reference proteome</keyword>
<evidence type="ECO:0000313" key="2">
    <source>
        <dbReference type="Proteomes" id="UP001610432"/>
    </source>
</evidence>
<proteinExistence type="predicted"/>
<accession>A0ABR4M6D1</accession>